<feature type="transmembrane region" description="Helical" evidence="1">
    <location>
        <begin position="49"/>
        <end position="69"/>
    </location>
</feature>
<reference evidence="2" key="1">
    <citation type="journal article" date="2023" name="G3 (Bethesda)">
        <title>Whole genome assemblies of Zophobas morio and Tenebrio molitor.</title>
        <authorList>
            <person name="Kaur S."/>
            <person name="Stinson S.A."/>
            <person name="diCenzo G.C."/>
        </authorList>
    </citation>
    <scope>NUCLEOTIDE SEQUENCE</scope>
    <source>
        <strain evidence="2">QUZm001</strain>
    </source>
</reference>
<name>A0AA38J1Y6_9CUCU</name>
<keyword evidence="1" id="KW-1133">Transmembrane helix</keyword>
<keyword evidence="3" id="KW-1185">Reference proteome</keyword>
<protein>
    <submittedName>
        <fullName evidence="2">Uncharacterized protein</fullName>
    </submittedName>
</protein>
<feature type="transmembrane region" description="Helical" evidence="1">
    <location>
        <begin position="145"/>
        <end position="166"/>
    </location>
</feature>
<comment type="caution">
    <text evidence="2">The sequence shown here is derived from an EMBL/GenBank/DDBJ whole genome shotgun (WGS) entry which is preliminary data.</text>
</comment>
<evidence type="ECO:0000313" key="3">
    <source>
        <dbReference type="Proteomes" id="UP001168821"/>
    </source>
</evidence>
<gene>
    <name evidence="2" type="ORF">Zmor_008195</name>
</gene>
<keyword evidence="1" id="KW-0812">Transmembrane</keyword>
<keyword evidence="1" id="KW-0472">Membrane</keyword>
<feature type="transmembrane region" description="Helical" evidence="1">
    <location>
        <begin position="245"/>
        <end position="269"/>
    </location>
</feature>
<evidence type="ECO:0000313" key="2">
    <source>
        <dbReference type="EMBL" id="KAJ3663987.1"/>
    </source>
</evidence>
<sequence>MKTIEVTSCFVCVYRSNTFFRFLFPIKGCCPHSKSLYSETPQFSVFKPFIVVILALSLIALILSVPTLFSTDKVCRSDKSLCLLGLGEEIFVWTTAILAISMSCKVGSKLQELSTWSMIFTSCDSFGLSTIVDQKHYKRLVNKRIVLSTVALIFLSVGNLIRHFLFSDSLPLALLRRFLLYCSTLFQTFMLLENYIKLEIGGLILKSVKESLLRNRESGTKLDNFRRLSTLVMVFQHTLCLWMQYMTFLLSTWMLTTTIMIIFNIYVFVEYDNTGHLSAVGVLGFRTLVTICLIAKMLSMHDSEFKDRVSDYLISILNFIRKN</sequence>
<dbReference type="Proteomes" id="UP001168821">
    <property type="component" value="Unassembled WGS sequence"/>
</dbReference>
<dbReference type="AlphaFoldDB" id="A0AA38J1Y6"/>
<dbReference type="EMBL" id="JALNTZ010000002">
    <property type="protein sequence ID" value="KAJ3663987.1"/>
    <property type="molecule type" value="Genomic_DNA"/>
</dbReference>
<organism evidence="2 3">
    <name type="scientific">Zophobas morio</name>
    <dbReference type="NCBI Taxonomy" id="2755281"/>
    <lineage>
        <taxon>Eukaryota</taxon>
        <taxon>Metazoa</taxon>
        <taxon>Ecdysozoa</taxon>
        <taxon>Arthropoda</taxon>
        <taxon>Hexapoda</taxon>
        <taxon>Insecta</taxon>
        <taxon>Pterygota</taxon>
        <taxon>Neoptera</taxon>
        <taxon>Endopterygota</taxon>
        <taxon>Coleoptera</taxon>
        <taxon>Polyphaga</taxon>
        <taxon>Cucujiformia</taxon>
        <taxon>Tenebrionidae</taxon>
        <taxon>Zophobas</taxon>
    </lineage>
</organism>
<evidence type="ECO:0000256" key="1">
    <source>
        <dbReference type="SAM" id="Phobius"/>
    </source>
</evidence>
<proteinExistence type="predicted"/>
<feature type="transmembrane region" description="Helical" evidence="1">
    <location>
        <begin position="275"/>
        <end position="298"/>
    </location>
</feature>
<accession>A0AA38J1Y6</accession>